<accession>A0ABQ0L7N3</accession>
<evidence type="ECO:0000313" key="3">
    <source>
        <dbReference type="EMBL" id="GAT45866.1"/>
    </source>
</evidence>
<sequence length="556" mass="61400">MEECPWGIHGCTTYVIPLRPDDNAADHIFNVHDSPYVLDFGNEYSLFVKRHPVEDVVSCPRCPWEDFDVRALGIHLSEAHGFDSSRLTISQPDEPSPAASHSPPRRMASSLAPATPSRTVRPEKRIKMDSDPISDAMDVDAEESDPIESDPGVPEAPPPAAWTSHELLTPLHLLHHPALRVLLCTDCPACVIYTHAVAHAQSKHGFRASKDARKTLQDDIDATFSSLCVSRPADVVDPSPASPPIPLLPVLDGWHCPTCGFASHKERTLDNHCYKPDHKLRMGKKDSSPAFCVVRCKVQTLHPEYHHYFVVQPALASLAPGHPFVRFQAIHAHDFVKPDALFGAPVGNDVTPLHKITNWHEHLRPYLAHQSTLVDLQSLTDTAHLLKKASRLSVLPAVCLRYQILVSQLVTVADFPALCLLMDWPRLNNSRRYFKAHTLPDTLQAYTSILVSLVHALVCSVAEDCPTAYRFPLSDKQRSAIDALSRGLGDAAPDNAYEADALLQEQVSALHAVASLVLLAREQDNPAPRLSQGKFDSVLQCFLAVFSFQKDGILKP</sequence>
<name>A0ABQ0L7N3_MYCCL</name>
<reference evidence="3" key="1">
    <citation type="submission" date="2014-09" db="EMBL/GenBank/DDBJ databases">
        <title>Genome sequence of the luminous mushroom Mycena chlorophos for searching fungal bioluminescence genes.</title>
        <authorList>
            <person name="Tanaka Y."/>
            <person name="Kasuga D."/>
            <person name="Oba Y."/>
            <person name="Hase S."/>
            <person name="Sato K."/>
            <person name="Oba Y."/>
            <person name="Sakakibara Y."/>
        </authorList>
    </citation>
    <scope>NUCLEOTIDE SEQUENCE</scope>
</reference>
<evidence type="ECO:0008006" key="5">
    <source>
        <dbReference type="Google" id="ProtNLM"/>
    </source>
</evidence>
<dbReference type="InterPro" id="IPR022698">
    <property type="entry name" value="OrsD"/>
</dbReference>
<feature type="compositionally biased region" description="Low complexity" evidence="2">
    <location>
        <begin position="96"/>
        <end position="110"/>
    </location>
</feature>
<dbReference type="Pfam" id="PF12013">
    <property type="entry name" value="OrsD"/>
    <property type="match status" value="1"/>
</dbReference>
<dbReference type="InterPro" id="IPR018527">
    <property type="entry name" value="Rubredoxin_Fe_BS"/>
</dbReference>
<gene>
    <name evidence="3" type="ORF">MCHLO_03417</name>
</gene>
<dbReference type="PROSITE" id="PS00202">
    <property type="entry name" value="RUBREDOXIN"/>
    <property type="match status" value="1"/>
</dbReference>
<organism evidence="3 4">
    <name type="scientific">Mycena chlorophos</name>
    <name type="common">Agaric fungus</name>
    <name type="synonym">Agaricus chlorophos</name>
    <dbReference type="NCBI Taxonomy" id="658473"/>
    <lineage>
        <taxon>Eukaryota</taxon>
        <taxon>Fungi</taxon>
        <taxon>Dikarya</taxon>
        <taxon>Basidiomycota</taxon>
        <taxon>Agaricomycotina</taxon>
        <taxon>Agaricomycetes</taxon>
        <taxon>Agaricomycetidae</taxon>
        <taxon>Agaricales</taxon>
        <taxon>Marasmiineae</taxon>
        <taxon>Mycenaceae</taxon>
        <taxon>Mycena</taxon>
    </lineage>
</organism>
<keyword evidence="4" id="KW-1185">Reference proteome</keyword>
<protein>
    <recommendedName>
        <fullName evidence="5">C2H2-type domain-containing protein</fullName>
    </recommendedName>
</protein>
<keyword evidence="1" id="KW-0479">Metal-binding</keyword>
<evidence type="ECO:0000256" key="1">
    <source>
        <dbReference type="ARBA" id="ARBA00022723"/>
    </source>
</evidence>
<evidence type="ECO:0000313" key="4">
    <source>
        <dbReference type="Proteomes" id="UP000815677"/>
    </source>
</evidence>
<feature type="region of interest" description="Disordered" evidence="2">
    <location>
        <begin position="85"/>
        <end position="159"/>
    </location>
</feature>
<feature type="compositionally biased region" description="Acidic residues" evidence="2">
    <location>
        <begin position="137"/>
        <end position="148"/>
    </location>
</feature>
<evidence type="ECO:0000256" key="2">
    <source>
        <dbReference type="SAM" id="MobiDB-lite"/>
    </source>
</evidence>
<proteinExistence type="predicted"/>
<dbReference type="Proteomes" id="UP000815677">
    <property type="component" value="Unassembled WGS sequence"/>
</dbReference>
<dbReference type="EMBL" id="DF841798">
    <property type="protein sequence ID" value="GAT45866.1"/>
    <property type="molecule type" value="Genomic_DNA"/>
</dbReference>
<feature type="compositionally biased region" description="Basic and acidic residues" evidence="2">
    <location>
        <begin position="120"/>
        <end position="130"/>
    </location>
</feature>